<reference evidence="4" key="3">
    <citation type="submission" date="2025-08" db="UniProtKB">
        <authorList>
            <consortium name="Ensembl"/>
        </authorList>
    </citation>
    <scope>IDENTIFICATION</scope>
</reference>
<reference evidence="5" key="1">
    <citation type="journal article" date="2002" name="Science">
        <title>The draft genome of Ciona intestinalis: insights into chordate and vertebrate origins.</title>
        <authorList>
            <person name="Dehal P."/>
            <person name="Satou Y."/>
            <person name="Campbell R.K."/>
            <person name="Chapman J."/>
            <person name="Degnan B."/>
            <person name="De Tomaso A."/>
            <person name="Davidson B."/>
            <person name="Di Gregorio A."/>
            <person name="Gelpke M."/>
            <person name="Goodstein D.M."/>
            <person name="Harafuji N."/>
            <person name="Hastings K.E."/>
            <person name="Ho I."/>
            <person name="Hotta K."/>
            <person name="Huang W."/>
            <person name="Kawashima T."/>
            <person name="Lemaire P."/>
            <person name="Martinez D."/>
            <person name="Meinertzhagen I.A."/>
            <person name="Necula S."/>
            <person name="Nonaka M."/>
            <person name="Putnam N."/>
            <person name="Rash S."/>
            <person name="Saiga H."/>
            <person name="Satake M."/>
            <person name="Terry A."/>
            <person name="Yamada L."/>
            <person name="Wang H.G."/>
            <person name="Awazu S."/>
            <person name="Azumi K."/>
            <person name="Boore J."/>
            <person name="Branno M."/>
            <person name="Chin-Bow S."/>
            <person name="DeSantis R."/>
            <person name="Doyle S."/>
            <person name="Francino P."/>
            <person name="Keys D.N."/>
            <person name="Haga S."/>
            <person name="Hayashi H."/>
            <person name="Hino K."/>
            <person name="Imai K.S."/>
            <person name="Inaba K."/>
            <person name="Kano S."/>
            <person name="Kobayashi K."/>
            <person name="Kobayashi M."/>
            <person name="Lee B.I."/>
            <person name="Makabe K.W."/>
            <person name="Manohar C."/>
            <person name="Matassi G."/>
            <person name="Medina M."/>
            <person name="Mochizuki Y."/>
            <person name="Mount S."/>
            <person name="Morishita T."/>
            <person name="Miura S."/>
            <person name="Nakayama A."/>
            <person name="Nishizaka S."/>
            <person name="Nomoto H."/>
            <person name="Ohta F."/>
            <person name="Oishi K."/>
            <person name="Rigoutsos I."/>
            <person name="Sano M."/>
            <person name="Sasaki A."/>
            <person name="Sasakura Y."/>
            <person name="Shoguchi E."/>
            <person name="Shin-i T."/>
            <person name="Spagnuolo A."/>
            <person name="Stainier D."/>
            <person name="Suzuki M.M."/>
            <person name="Tassy O."/>
            <person name="Takatori N."/>
            <person name="Tokuoka M."/>
            <person name="Yagi K."/>
            <person name="Yoshizaki F."/>
            <person name="Wada S."/>
            <person name="Zhang C."/>
            <person name="Hyatt P.D."/>
            <person name="Larimer F."/>
            <person name="Detter C."/>
            <person name="Doggett N."/>
            <person name="Glavina T."/>
            <person name="Hawkins T."/>
            <person name="Richardson P."/>
            <person name="Lucas S."/>
            <person name="Kohara Y."/>
            <person name="Levine M."/>
            <person name="Satoh N."/>
            <person name="Rokhsar D.S."/>
        </authorList>
    </citation>
    <scope>NUCLEOTIDE SEQUENCE [LARGE SCALE GENOMIC DNA]</scope>
</reference>
<evidence type="ECO:0000313" key="4">
    <source>
        <dbReference type="Ensembl" id="ENSCINP00000026666.2"/>
    </source>
</evidence>
<dbReference type="Ensembl" id="ENSCINT00000026912.2">
    <property type="protein sequence ID" value="ENSCINP00000026666.2"/>
    <property type="gene ID" value="ENSCING00000014841.2"/>
</dbReference>
<feature type="transmembrane region" description="Helical" evidence="2">
    <location>
        <begin position="6"/>
        <end position="27"/>
    </location>
</feature>
<dbReference type="EMBL" id="EAAA01001162">
    <property type="status" value="NOT_ANNOTATED_CDS"/>
    <property type="molecule type" value="Genomic_DNA"/>
</dbReference>
<dbReference type="SUPFAM" id="SSF50494">
    <property type="entry name" value="Trypsin-like serine proteases"/>
    <property type="match status" value="1"/>
</dbReference>
<accession>F7BGK8</accession>
<dbReference type="InParanoid" id="F7BGK8"/>
<dbReference type="InterPro" id="IPR043504">
    <property type="entry name" value="Peptidase_S1_PA_chymotrypsin"/>
</dbReference>
<dbReference type="PROSITE" id="PS00134">
    <property type="entry name" value="TRYPSIN_HIS"/>
    <property type="match status" value="1"/>
</dbReference>
<dbReference type="HOGENOM" id="CLU_1431042_0_0_1"/>
<dbReference type="GO" id="GO:0004252">
    <property type="term" value="F:serine-type endopeptidase activity"/>
    <property type="evidence" value="ECO:0007669"/>
    <property type="project" value="InterPro"/>
</dbReference>
<evidence type="ECO:0000313" key="5">
    <source>
        <dbReference type="Proteomes" id="UP000008144"/>
    </source>
</evidence>
<dbReference type="GeneTree" id="ENSGT00940000162823"/>
<dbReference type="GO" id="GO:0006508">
    <property type="term" value="P:proteolysis"/>
    <property type="evidence" value="ECO:0007669"/>
    <property type="project" value="InterPro"/>
</dbReference>
<dbReference type="PANTHER" id="PTHR24252:SF7">
    <property type="entry name" value="HYALIN"/>
    <property type="match status" value="1"/>
</dbReference>
<sequence length="190" mass="20335">MLSTAWIFTGWTVVGTSVTLFGFLFFYDTKTPGNITSTTTTAAPETSTNLIVTTLPTILNTTVFESTSSISTTSNTSIFSCGRPPIVGRSAEALEPVLGPFLVAILKGRIIGGSTALEGQWPWMSYIYERANGIKDGGVCGGTLVNERWVVTAAHCFGTISPDLYSVIFGRHNTSVVSGNEIQRSIIQII</sequence>
<dbReference type="InterPro" id="IPR001254">
    <property type="entry name" value="Trypsin_dom"/>
</dbReference>
<dbReference type="InterPro" id="IPR009003">
    <property type="entry name" value="Peptidase_S1_PA"/>
</dbReference>
<feature type="domain" description="Peptidase S1" evidence="3">
    <location>
        <begin position="110"/>
        <end position="190"/>
    </location>
</feature>
<name>F7BGK8_CIOIN</name>
<keyword evidence="2" id="KW-0472">Membrane</keyword>
<proteinExistence type="predicted"/>
<keyword evidence="1" id="KW-1015">Disulfide bond</keyword>
<dbReference type="PROSITE" id="PS50240">
    <property type="entry name" value="TRYPSIN_DOM"/>
    <property type="match status" value="1"/>
</dbReference>
<keyword evidence="2" id="KW-1133">Transmembrane helix</keyword>
<reference evidence="4" key="4">
    <citation type="submission" date="2025-09" db="UniProtKB">
        <authorList>
            <consortium name="Ensembl"/>
        </authorList>
    </citation>
    <scope>IDENTIFICATION</scope>
</reference>
<dbReference type="Gene3D" id="2.40.10.10">
    <property type="entry name" value="Trypsin-like serine proteases"/>
    <property type="match status" value="1"/>
</dbReference>
<protein>
    <recommendedName>
        <fullName evidence="3">Peptidase S1 domain-containing protein</fullName>
    </recommendedName>
</protein>
<evidence type="ECO:0000259" key="3">
    <source>
        <dbReference type="PROSITE" id="PS50240"/>
    </source>
</evidence>
<dbReference type="Proteomes" id="UP000008144">
    <property type="component" value="Chromosome 14"/>
</dbReference>
<evidence type="ECO:0000256" key="2">
    <source>
        <dbReference type="SAM" id="Phobius"/>
    </source>
</evidence>
<dbReference type="PANTHER" id="PTHR24252">
    <property type="entry name" value="ACROSIN-RELATED"/>
    <property type="match status" value="1"/>
</dbReference>
<organism evidence="4 5">
    <name type="scientific">Ciona intestinalis</name>
    <name type="common">Transparent sea squirt</name>
    <name type="synonym">Ascidia intestinalis</name>
    <dbReference type="NCBI Taxonomy" id="7719"/>
    <lineage>
        <taxon>Eukaryota</taxon>
        <taxon>Metazoa</taxon>
        <taxon>Chordata</taxon>
        <taxon>Tunicata</taxon>
        <taxon>Ascidiacea</taxon>
        <taxon>Phlebobranchia</taxon>
        <taxon>Cionidae</taxon>
        <taxon>Ciona</taxon>
    </lineage>
</organism>
<evidence type="ECO:0000256" key="1">
    <source>
        <dbReference type="ARBA" id="ARBA00023157"/>
    </source>
</evidence>
<keyword evidence="5" id="KW-1185">Reference proteome</keyword>
<reference evidence="4" key="2">
    <citation type="journal article" date="2008" name="Genome Biol.">
        <title>Improved genome assembly and evidence-based global gene model set for the chordate Ciona intestinalis: new insight into intron and operon populations.</title>
        <authorList>
            <person name="Satou Y."/>
            <person name="Mineta K."/>
            <person name="Ogasawara M."/>
            <person name="Sasakura Y."/>
            <person name="Shoguchi E."/>
            <person name="Ueno K."/>
            <person name="Yamada L."/>
            <person name="Matsumoto J."/>
            <person name="Wasserscheid J."/>
            <person name="Dewar K."/>
            <person name="Wiley G.B."/>
            <person name="Macmil S.L."/>
            <person name="Roe B.A."/>
            <person name="Zeller R.W."/>
            <person name="Hastings K.E."/>
            <person name="Lemaire P."/>
            <person name="Lindquist E."/>
            <person name="Endo T."/>
            <person name="Hotta K."/>
            <person name="Inaba K."/>
        </authorList>
    </citation>
    <scope>NUCLEOTIDE SEQUENCE [LARGE SCALE GENOMIC DNA]</scope>
    <source>
        <strain evidence="4">wild type</strain>
    </source>
</reference>
<dbReference type="AlphaFoldDB" id="F7BGK8"/>
<dbReference type="Pfam" id="PF00089">
    <property type="entry name" value="Trypsin"/>
    <property type="match status" value="1"/>
</dbReference>
<keyword evidence="2" id="KW-0812">Transmembrane</keyword>
<dbReference type="InterPro" id="IPR018114">
    <property type="entry name" value="TRYPSIN_HIS"/>
</dbReference>